<dbReference type="Gene3D" id="3.40.50.2000">
    <property type="entry name" value="Glycogen Phosphorylase B"/>
    <property type="match status" value="2"/>
</dbReference>
<gene>
    <name evidence="5" type="ORF">FH972_011766</name>
</gene>
<keyword evidence="3" id="KW-0808">Transferase</keyword>
<feature type="coiled-coil region" evidence="4">
    <location>
        <begin position="423"/>
        <end position="450"/>
    </location>
</feature>
<evidence type="ECO:0000256" key="4">
    <source>
        <dbReference type="SAM" id="Coils"/>
    </source>
</evidence>
<evidence type="ECO:0000313" key="5">
    <source>
        <dbReference type="EMBL" id="KAE8039345.1"/>
    </source>
</evidence>
<dbReference type="FunFam" id="3.40.50.2000:FF:000152">
    <property type="entry name" value="Glycosyltransferase"/>
    <property type="match status" value="1"/>
</dbReference>
<accession>A0A660KVE3</accession>
<dbReference type="PANTHER" id="PTHR11926">
    <property type="entry name" value="GLUCOSYL/GLUCURONOSYL TRANSFERASES"/>
    <property type="match status" value="1"/>
</dbReference>
<dbReference type="Pfam" id="PF00201">
    <property type="entry name" value="UDPGT"/>
    <property type="match status" value="1"/>
</dbReference>
<dbReference type="SUPFAM" id="SSF53756">
    <property type="entry name" value="UDP-Glycosyltransferase/glycogen phosphorylase"/>
    <property type="match status" value="1"/>
</dbReference>
<sequence length="471" mass="52240">MVNDQLPGMYPAQTYPSTICHAVAMPYPGRGHINAMMNLCKLLALKRPKHILVTFVVTEEWLGFIGSDPKPANIRFATVPNVIPSEHGRAKDFTGFVEAVSTKMEAPFEELLDRLEPPVTAIVEDTFVVWAVGVGNRRNIPVASLWPMSATMFSVIHHFELFVQHGHFPIEVSDRGDELVDYIPGVSTMRIVDLPTIMHGNDLKVLNRNLEGVSLVSKAQYLLFTSTHGLETEVIDTLKAELPLSVYPIGPAIPYFELQKNSFVTNVHNGVNYFEWLDCQPIGSVLYISLGSFLSVSSAQMDEIAGGLRDSGVRYLWVSRGETDQLGDTGGSDISLVLPWCDQLKVLCHPSVGGFWTHCGWNSTLEAAFAGVPMLTFPILGDQTLNNKLVVEDWKVGWRVKKYVGSENLVTRGEISELVKKFMDQKSNEVNEMKKRAKQLQKACRGAIADGGSSETNLEAFIRDISKGHDY</sequence>
<dbReference type="PANTHER" id="PTHR11926:SF1395">
    <property type="entry name" value="GLYCOSYLTRANSFERASE"/>
    <property type="match status" value="1"/>
</dbReference>
<keyword evidence="6" id="KW-1185">Reference proteome</keyword>
<organism evidence="5 6">
    <name type="scientific">Carpinus fangiana</name>
    <dbReference type="NCBI Taxonomy" id="176857"/>
    <lineage>
        <taxon>Eukaryota</taxon>
        <taxon>Viridiplantae</taxon>
        <taxon>Streptophyta</taxon>
        <taxon>Embryophyta</taxon>
        <taxon>Tracheophyta</taxon>
        <taxon>Spermatophyta</taxon>
        <taxon>Magnoliopsida</taxon>
        <taxon>eudicotyledons</taxon>
        <taxon>Gunneridae</taxon>
        <taxon>Pentapetalae</taxon>
        <taxon>rosids</taxon>
        <taxon>fabids</taxon>
        <taxon>Fagales</taxon>
        <taxon>Betulaceae</taxon>
        <taxon>Carpinus</taxon>
    </lineage>
</organism>
<proteinExistence type="inferred from homology"/>
<dbReference type="GO" id="GO:0080044">
    <property type="term" value="F:quercetin 7-O-glucosyltransferase activity"/>
    <property type="evidence" value="ECO:0007669"/>
    <property type="project" value="TreeGrafter"/>
</dbReference>
<dbReference type="GO" id="GO:0080043">
    <property type="term" value="F:quercetin 3-O-glucosyltransferase activity"/>
    <property type="evidence" value="ECO:0007669"/>
    <property type="project" value="TreeGrafter"/>
</dbReference>
<name>A0A660KVE3_9ROSI</name>
<dbReference type="CDD" id="cd03784">
    <property type="entry name" value="GT1_Gtf-like"/>
    <property type="match status" value="1"/>
</dbReference>
<comment type="similarity">
    <text evidence="1">Belongs to the UDP-glycosyltransferase family.</text>
</comment>
<keyword evidence="4" id="KW-0175">Coiled coil</keyword>
<dbReference type="FunFam" id="3.40.50.2000:FF:000138">
    <property type="entry name" value="Glycosyltransferase"/>
    <property type="match status" value="1"/>
</dbReference>
<dbReference type="EMBL" id="CM017324">
    <property type="protein sequence ID" value="KAE8039345.1"/>
    <property type="molecule type" value="Genomic_DNA"/>
</dbReference>
<protein>
    <recommendedName>
        <fullName evidence="7">Glycosyltransferase</fullName>
    </recommendedName>
</protein>
<dbReference type="OrthoDB" id="5835829at2759"/>
<evidence type="ECO:0000256" key="3">
    <source>
        <dbReference type="ARBA" id="ARBA00022679"/>
    </source>
</evidence>
<evidence type="ECO:0000313" key="6">
    <source>
        <dbReference type="Proteomes" id="UP000327013"/>
    </source>
</evidence>
<dbReference type="AlphaFoldDB" id="A0A660KVE3"/>
<reference evidence="5 6" key="1">
    <citation type="submission" date="2019-06" db="EMBL/GenBank/DDBJ databases">
        <title>A chromosomal-level reference genome of Carpinus fangiana (Coryloideae, Betulaceae).</title>
        <authorList>
            <person name="Yang X."/>
            <person name="Wang Z."/>
            <person name="Zhang L."/>
            <person name="Hao G."/>
            <person name="Liu J."/>
            <person name="Yang Y."/>
        </authorList>
    </citation>
    <scope>NUCLEOTIDE SEQUENCE [LARGE SCALE GENOMIC DNA]</scope>
    <source>
        <strain evidence="5">Cfa_2016G</strain>
        <tissue evidence="5">Leaf</tissue>
    </source>
</reference>
<evidence type="ECO:0000256" key="1">
    <source>
        <dbReference type="ARBA" id="ARBA00009995"/>
    </source>
</evidence>
<evidence type="ECO:0000256" key="2">
    <source>
        <dbReference type="ARBA" id="ARBA00022676"/>
    </source>
</evidence>
<evidence type="ECO:0008006" key="7">
    <source>
        <dbReference type="Google" id="ProtNLM"/>
    </source>
</evidence>
<dbReference type="InterPro" id="IPR002213">
    <property type="entry name" value="UDP_glucos_trans"/>
</dbReference>
<dbReference type="Proteomes" id="UP000327013">
    <property type="component" value="Chromosome 4"/>
</dbReference>
<keyword evidence="2" id="KW-0328">Glycosyltransferase</keyword>